<evidence type="ECO:0000256" key="1">
    <source>
        <dbReference type="ARBA" id="ARBA00004123"/>
    </source>
</evidence>
<dbReference type="CDD" id="cd11393">
    <property type="entry name" value="bHLH_AtbHLH_like"/>
    <property type="match status" value="1"/>
</dbReference>
<accession>A0A9Q1MYW8</accession>
<keyword evidence="3" id="KW-0804">Transcription</keyword>
<dbReference type="InterPro" id="IPR045239">
    <property type="entry name" value="bHLH95_bHLH"/>
</dbReference>
<proteinExistence type="predicted"/>
<gene>
    <name evidence="8" type="ORF">K7X08_008914</name>
</gene>
<dbReference type="GO" id="GO:0042276">
    <property type="term" value="P:error-prone translesion synthesis"/>
    <property type="evidence" value="ECO:0007669"/>
    <property type="project" value="TreeGrafter"/>
</dbReference>
<sequence length="566" mass="62489">MAGEEETLDGSSYSELLFADDDGLGGCFNFTSSPKMLCFGDYTKASDTPLVETCSITTTPAKKQKSGVTCSEDLPSACSSSNISKSNKSNKKRNRADKESVEKTKAVPAGNQRNGKRTKVENSNVTAHAKVKKQKLGERITALQQLVSPFGKTDTASVLHEAMGYIRFLHDQVQVLCFPYLQRLSPPLREGGEIEASRKEVLLRSKGLCLVPVELTLHVADTTLNGADFWENPFLDVKLHDQQQVFENPFVAADLLVAETSSVKGNKTWGLETLLGIGNYTTFREMAWLGLGFQFSNFGSYMAVKNQKLHEHFDAEALSTSLSGPSSLKPVFHDVSIFVDGYTVPSSQELGGYIKVKNLRSFSRGLSVVKPTWVLDSVAANKLLNSTCSTVQATCRVESPLSYSEPIEDPISFEEWQSAEDLKPPPSSPHDDASACSDWTSDPVNEGPSNLKIPRSPNQRHSTLVDANFVQNYFKHSRLHFIGTWRNHSKLNYHYSCGYDNPRGTAEILSANYPARGYGVKAGMFVRDAKSRCPHLVILSYDFEAMRRLLIAFIISCTSTATKCRP</sequence>
<dbReference type="GO" id="GO:0005634">
    <property type="term" value="C:nucleus"/>
    <property type="evidence" value="ECO:0007669"/>
    <property type="project" value="UniProtKB-SubCell"/>
</dbReference>
<dbReference type="GO" id="GO:0003887">
    <property type="term" value="F:DNA-directed DNA polymerase activity"/>
    <property type="evidence" value="ECO:0007669"/>
    <property type="project" value="TreeGrafter"/>
</dbReference>
<dbReference type="InterPro" id="IPR036420">
    <property type="entry name" value="BRCT_dom_sf"/>
</dbReference>
<dbReference type="PANTHER" id="PTHR45990:SF1">
    <property type="entry name" value="DNA REPAIR PROTEIN REV1"/>
    <property type="match status" value="1"/>
</dbReference>
<dbReference type="EMBL" id="JAJAGQ010000001">
    <property type="protein sequence ID" value="KAJ8572403.1"/>
    <property type="molecule type" value="Genomic_DNA"/>
</dbReference>
<evidence type="ECO:0000256" key="2">
    <source>
        <dbReference type="ARBA" id="ARBA00023015"/>
    </source>
</evidence>
<evidence type="ECO:0000259" key="7">
    <source>
        <dbReference type="PROSITE" id="PS50888"/>
    </source>
</evidence>
<dbReference type="GO" id="GO:0006281">
    <property type="term" value="P:DNA repair"/>
    <property type="evidence" value="ECO:0007669"/>
    <property type="project" value="InterPro"/>
</dbReference>
<comment type="caution">
    <text evidence="8">The sequence shown here is derived from an EMBL/GenBank/DDBJ whole genome shotgun (WGS) entry which is preliminary data.</text>
</comment>
<dbReference type="GO" id="GO:0070987">
    <property type="term" value="P:error-free translesion synthesis"/>
    <property type="evidence" value="ECO:0007669"/>
    <property type="project" value="TreeGrafter"/>
</dbReference>
<keyword evidence="9" id="KW-1185">Reference proteome</keyword>
<feature type="region of interest" description="Disordered" evidence="5">
    <location>
        <begin position="418"/>
        <end position="459"/>
    </location>
</feature>
<evidence type="ECO:0000256" key="4">
    <source>
        <dbReference type="ARBA" id="ARBA00023242"/>
    </source>
</evidence>
<feature type="compositionally biased region" description="Basic and acidic residues" evidence="5">
    <location>
        <begin position="96"/>
        <end position="105"/>
    </location>
</feature>
<organism evidence="8 9">
    <name type="scientific">Anisodus acutangulus</name>
    <dbReference type="NCBI Taxonomy" id="402998"/>
    <lineage>
        <taxon>Eukaryota</taxon>
        <taxon>Viridiplantae</taxon>
        <taxon>Streptophyta</taxon>
        <taxon>Embryophyta</taxon>
        <taxon>Tracheophyta</taxon>
        <taxon>Spermatophyta</taxon>
        <taxon>Magnoliopsida</taxon>
        <taxon>eudicotyledons</taxon>
        <taxon>Gunneridae</taxon>
        <taxon>Pentapetalae</taxon>
        <taxon>asterids</taxon>
        <taxon>lamiids</taxon>
        <taxon>Solanales</taxon>
        <taxon>Solanaceae</taxon>
        <taxon>Solanoideae</taxon>
        <taxon>Hyoscyameae</taxon>
        <taxon>Anisodus</taxon>
    </lineage>
</organism>
<dbReference type="PANTHER" id="PTHR45990">
    <property type="entry name" value="DNA REPAIR PROTEIN REV1"/>
    <property type="match status" value="1"/>
</dbReference>
<dbReference type="OrthoDB" id="1075457at2759"/>
<dbReference type="InterPro" id="IPR036638">
    <property type="entry name" value="HLH_DNA-bd_sf"/>
</dbReference>
<feature type="domain" description="UmuC" evidence="6">
    <location>
        <begin position="506"/>
        <end position="549"/>
    </location>
</feature>
<evidence type="ECO:0000313" key="8">
    <source>
        <dbReference type="EMBL" id="KAJ8572403.1"/>
    </source>
</evidence>
<evidence type="ECO:0000259" key="6">
    <source>
        <dbReference type="PROSITE" id="PS50173"/>
    </source>
</evidence>
<dbReference type="InterPro" id="IPR001126">
    <property type="entry name" value="UmuC"/>
</dbReference>
<evidence type="ECO:0000256" key="5">
    <source>
        <dbReference type="SAM" id="MobiDB-lite"/>
    </source>
</evidence>
<evidence type="ECO:0000256" key="3">
    <source>
        <dbReference type="ARBA" id="ARBA00023163"/>
    </source>
</evidence>
<dbReference type="SUPFAM" id="SSF47459">
    <property type="entry name" value="HLH, helix-loop-helix DNA-binding domain"/>
    <property type="match status" value="1"/>
</dbReference>
<keyword evidence="2" id="KW-0805">Transcription regulation</keyword>
<dbReference type="AlphaFoldDB" id="A0A9Q1MYW8"/>
<evidence type="ECO:0000313" key="9">
    <source>
        <dbReference type="Proteomes" id="UP001152561"/>
    </source>
</evidence>
<dbReference type="InterPro" id="IPR043502">
    <property type="entry name" value="DNA/RNA_pol_sf"/>
</dbReference>
<dbReference type="SUPFAM" id="SSF56672">
    <property type="entry name" value="DNA/RNA polymerases"/>
    <property type="match status" value="1"/>
</dbReference>
<reference evidence="9" key="1">
    <citation type="journal article" date="2023" name="Proc. Natl. Acad. Sci. U.S.A.">
        <title>Genomic and structural basis for evolution of tropane alkaloid biosynthesis.</title>
        <authorList>
            <person name="Wanga Y.-J."/>
            <person name="Taina T."/>
            <person name="Yua J.-Y."/>
            <person name="Lia J."/>
            <person name="Xua B."/>
            <person name="Chenc J."/>
            <person name="D'Auriad J.C."/>
            <person name="Huanga J.-P."/>
            <person name="Huanga S.-X."/>
        </authorList>
    </citation>
    <scope>NUCLEOTIDE SEQUENCE [LARGE SCALE GENOMIC DNA]</scope>
    <source>
        <strain evidence="9">cv. KIB-2019</strain>
    </source>
</reference>
<dbReference type="Gene3D" id="3.40.1170.60">
    <property type="match status" value="1"/>
</dbReference>
<keyword evidence="4" id="KW-0539">Nucleus</keyword>
<feature type="region of interest" description="Disordered" evidence="5">
    <location>
        <begin position="65"/>
        <end position="119"/>
    </location>
</feature>
<protein>
    <submittedName>
        <fullName evidence="8">Uncharacterized protein</fullName>
    </submittedName>
</protein>
<dbReference type="SUPFAM" id="SSF52113">
    <property type="entry name" value="BRCT domain"/>
    <property type="match status" value="1"/>
</dbReference>
<dbReference type="Proteomes" id="UP001152561">
    <property type="component" value="Unassembled WGS sequence"/>
</dbReference>
<dbReference type="GO" id="GO:0017125">
    <property type="term" value="F:deoxycytidyl transferase activity"/>
    <property type="evidence" value="ECO:0007669"/>
    <property type="project" value="TreeGrafter"/>
</dbReference>
<comment type="subcellular location">
    <subcellularLocation>
        <location evidence="1">Nucleus</location>
    </subcellularLocation>
</comment>
<dbReference type="Gene3D" id="6.10.250.1490">
    <property type="match status" value="1"/>
</dbReference>
<dbReference type="GO" id="GO:0046983">
    <property type="term" value="F:protein dimerization activity"/>
    <property type="evidence" value="ECO:0007669"/>
    <property type="project" value="InterPro"/>
</dbReference>
<dbReference type="PROSITE" id="PS50173">
    <property type="entry name" value="UMUC"/>
    <property type="match status" value="1"/>
</dbReference>
<dbReference type="Pfam" id="PF00817">
    <property type="entry name" value="IMS"/>
    <property type="match status" value="1"/>
</dbReference>
<feature type="domain" description="BHLH" evidence="7">
    <location>
        <begin position="120"/>
        <end position="169"/>
    </location>
</feature>
<dbReference type="InterPro" id="IPR011598">
    <property type="entry name" value="bHLH_dom"/>
</dbReference>
<name>A0A9Q1MYW8_9SOLA</name>
<dbReference type="PROSITE" id="PS50888">
    <property type="entry name" value="BHLH"/>
    <property type="match status" value="1"/>
</dbReference>